<organism evidence="1 2">
    <name type="scientific">Eucalyptus grandis</name>
    <name type="common">Flooded gum</name>
    <dbReference type="NCBI Taxonomy" id="71139"/>
    <lineage>
        <taxon>Eukaryota</taxon>
        <taxon>Viridiplantae</taxon>
        <taxon>Streptophyta</taxon>
        <taxon>Embryophyta</taxon>
        <taxon>Tracheophyta</taxon>
        <taxon>Spermatophyta</taxon>
        <taxon>Magnoliopsida</taxon>
        <taxon>eudicotyledons</taxon>
        <taxon>Gunneridae</taxon>
        <taxon>Pentapetalae</taxon>
        <taxon>rosids</taxon>
        <taxon>malvids</taxon>
        <taxon>Myrtales</taxon>
        <taxon>Myrtaceae</taxon>
        <taxon>Myrtoideae</taxon>
        <taxon>Eucalypteae</taxon>
        <taxon>Eucalyptus</taxon>
    </lineage>
</organism>
<evidence type="ECO:0000313" key="1">
    <source>
        <dbReference type="EMBL" id="KAK2630974.1"/>
    </source>
</evidence>
<dbReference type="AlphaFoldDB" id="A0AAD9WGN9"/>
<proteinExistence type="predicted"/>
<reference evidence="1 2" key="1">
    <citation type="journal article" date="2014" name="Nature">
        <title>The genome of Eucalyptus grandis.</title>
        <authorList>
            <person name="Myburg A.A."/>
            <person name="Grattapaglia D."/>
            <person name="Tuskan G.A."/>
            <person name="Hellsten U."/>
            <person name="Hayes R.D."/>
            <person name="Grimwood J."/>
            <person name="Jenkins J."/>
            <person name="Lindquist E."/>
            <person name="Tice H."/>
            <person name="Bauer D."/>
            <person name="Goodstein D.M."/>
            <person name="Dubchak I."/>
            <person name="Poliakov A."/>
            <person name="Mizrachi E."/>
            <person name="Kullan A.R."/>
            <person name="Hussey S.G."/>
            <person name="Pinard D."/>
            <person name="van der Merwe K."/>
            <person name="Singh P."/>
            <person name="van Jaarsveld I."/>
            <person name="Silva-Junior O.B."/>
            <person name="Togawa R.C."/>
            <person name="Pappas M.R."/>
            <person name="Faria D.A."/>
            <person name="Sansaloni C.P."/>
            <person name="Petroli C.D."/>
            <person name="Yang X."/>
            <person name="Ranjan P."/>
            <person name="Tschaplinski T.J."/>
            <person name="Ye C.Y."/>
            <person name="Li T."/>
            <person name="Sterck L."/>
            <person name="Vanneste K."/>
            <person name="Murat F."/>
            <person name="Soler M."/>
            <person name="Clemente H.S."/>
            <person name="Saidi N."/>
            <person name="Cassan-Wang H."/>
            <person name="Dunand C."/>
            <person name="Hefer C.A."/>
            <person name="Bornberg-Bauer E."/>
            <person name="Kersting A.R."/>
            <person name="Vining K."/>
            <person name="Amarasinghe V."/>
            <person name="Ranik M."/>
            <person name="Naithani S."/>
            <person name="Elser J."/>
            <person name="Boyd A.E."/>
            <person name="Liston A."/>
            <person name="Spatafora J.W."/>
            <person name="Dharmwardhana P."/>
            <person name="Raja R."/>
            <person name="Sullivan C."/>
            <person name="Romanel E."/>
            <person name="Alves-Ferreira M."/>
            <person name="Kulheim C."/>
            <person name="Foley W."/>
            <person name="Carocha V."/>
            <person name="Paiva J."/>
            <person name="Kudrna D."/>
            <person name="Brommonschenkel S.H."/>
            <person name="Pasquali G."/>
            <person name="Byrne M."/>
            <person name="Rigault P."/>
            <person name="Tibbits J."/>
            <person name="Spokevicius A."/>
            <person name="Jones R.C."/>
            <person name="Steane D.A."/>
            <person name="Vaillancourt R.E."/>
            <person name="Potts B.M."/>
            <person name="Joubert F."/>
            <person name="Barry K."/>
            <person name="Pappas G.J."/>
            <person name="Strauss S.H."/>
            <person name="Jaiswal P."/>
            <person name="Grima-Pettenati J."/>
            <person name="Salse J."/>
            <person name="Van de Peer Y."/>
            <person name="Rokhsar D.S."/>
            <person name="Schmutz J."/>
        </authorList>
    </citation>
    <scope>NUCLEOTIDE SEQUENCE [LARGE SCALE GENOMIC DNA]</scope>
    <source>
        <strain evidence="2">cv. BRASUZ1</strain>
        <tissue evidence="1">Leaf extractions</tissue>
    </source>
</reference>
<keyword evidence="2" id="KW-1185">Reference proteome</keyword>
<dbReference type="EMBL" id="MU852054">
    <property type="protein sequence ID" value="KAK2630974.1"/>
    <property type="molecule type" value="Genomic_DNA"/>
</dbReference>
<sequence>MGLLCFDLYGHNDVISWCCRCSSKDMDCHSRISNGQVMDSLCHGSTSWNCCIFASRWHCVDCCYNFDNCTGISARNITTNELANAIRYGYLRGPDGRFHNPYNHGCRKNCADFLIHGYTDDNEIAWPSLPQVHS</sequence>
<comment type="caution">
    <text evidence="1">The sequence shown here is derived from an EMBL/GenBank/DDBJ whole genome shotgun (WGS) entry which is preliminary data.</text>
</comment>
<protein>
    <submittedName>
        <fullName evidence="1">Uncharacterized protein</fullName>
    </submittedName>
</protein>
<evidence type="ECO:0000313" key="2">
    <source>
        <dbReference type="Proteomes" id="UP000030711"/>
    </source>
</evidence>
<name>A0AAD9WGN9_EUCGR</name>
<accession>A0AAD9WGN9</accession>
<dbReference type="Proteomes" id="UP000030711">
    <property type="component" value="Unassembled WGS sequence"/>
</dbReference>
<gene>
    <name evidence="1" type="ORF">EUGRSUZ_L03621</name>
</gene>